<proteinExistence type="predicted"/>
<name>A0A0B7BKW1_9EUPU</name>
<accession>A0A0B7BKW1</accession>
<dbReference type="PANTHER" id="PTHR35268">
    <property type="entry name" value="PROTEIN CCSMST1"/>
    <property type="match status" value="1"/>
</dbReference>
<dbReference type="PANTHER" id="PTHR35268:SF1">
    <property type="entry name" value="UBIQUINOL-CYTOCHROME-C REDUCTASE COMPLEX ASSEMBLY FACTOR 4"/>
    <property type="match status" value="1"/>
</dbReference>
<organism evidence="1">
    <name type="scientific">Arion vulgaris</name>
    <dbReference type="NCBI Taxonomy" id="1028688"/>
    <lineage>
        <taxon>Eukaryota</taxon>
        <taxon>Metazoa</taxon>
        <taxon>Spiralia</taxon>
        <taxon>Lophotrochozoa</taxon>
        <taxon>Mollusca</taxon>
        <taxon>Gastropoda</taxon>
        <taxon>Heterobranchia</taxon>
        <taxon>Euthyneura</taxon>
        <taxon>Panpulmonata</taxon>
        <taxon>Eupulmonata</taxon>
        <taxon>Stylommatophora</taxon>
        <taxon>Helicina</taxon>
        <taxon>Arionoidea</taxon>
        <taxon>Arionidae</taxon>
        <taxon>Arion</taxon>
    </lineage>
</organism>
<reference evidence="1" key="1">
    <citation type="submission" date="2014-12" db="EMBL/GenBank/DDBJ databases">
        <title>Insight into the proteome of Arion vulgaris.</title>
        <authorList>
            <person name="Aradska J."/>
            <person name="Bulat T."/>
            <person name="Smidak R."/>
            <person name="Sarate P."/>
            <person name="Gangsoo J."/>
            <person name="Sialana F."/>
            <person name="Bilban M."/>
            <person name="Lubec G."/>
        </authorList>
    </citation>
    <scope>NUCLEOTIDE SEQUENCE</scope>
    <source>
        <tissue evidence="1">Skin</tissue>
    </source>
</reference>
<evidence type="ECO:0000313" key="1">
    <source>
        <dbReference type="EMBL" id="CEK93527.1"/>
    </source>
</evidence>
<dbReference type="EMBL" id="HACG01046662">
    <property type="protein sequence ID" value="CEK93527.1"/>
    <property type="molecule type" value="Transcribed_RNA"/>
</dbReference>
<dbReference type="AlphaFoldDB" id="A0A0B7BKW1"/>
<dbReference type="Pfam" id="PF15013">
    <property type="entry name" value="CCSMST1"/>
    <property type="match status" value="1"/>
</dbReference>
<sequence length="194" mass="22610">NFKKLNGRDRQVNRQCQFANTELCVTYHLTMFQTYFQTMFTLRNSLIRLNRNNILLNLLHLNRSRFVSCGIHGTTVYRKTKHEISSEPIKFTTSPANTPSLILPADVNRYQKLIVTVSLVVMLVYFCCLREENDIDDLLNKMLFETVPAAEEPHITQMVTVMKDKGLNTIEAEERLKELVDKRLSQEQQQNRTA</sequence>
<protein>
    <submittedName>
        <fullName evidence="1">Uncharacterized protein</fullName>
    </submittedName>
</protein>
<dbReference type="InterPro" id="IPR029160">
    <property type="entry name" value="UQCC4"/>
</dbReference>
<feature type="non-terminal residue" evidence="1">
    <location>
        <position position="1"/>
    </location>
</feature>
<gene>
    <name evidence="1" type="primary">ORF195821</name>
</gene>